<reference evidence="3" key="2">
    <citation type="journal article" date="2020" name="Microorganisms">
        <title>Osmotic Adaptation and Compatible Solute Biosynthesis of Phototrophic Bacteria as Revealed from Genome Analyses.</title>
        <authorList>
            <person name="Imhoff J.F."/>
            <person name="Rahn T."/>
            <person name="Kunzel S."/>
            <person name="Keller A."/>
            <person name="Neulinger S.C."/>
        </authorList>
    </citation>
    <scope>NUCLEOTIDE SEQUENCE</scope>
    <source>
        <strain evidence="3">DSM 4395</strain>
    </source>
</reference>
<dbReference type="EMBL" id="NHSF01000070">
    <property type="protein sequence ID" value="MBK5931841.1"/>
    <property type="molecule type" value="Genomic_DNA"/>
</dbReference>
<name>A0AAJ0UHY0_HALSE</name>
<proteinExistence type="predicted"/>
<gene>
    <name evidence="3" type="ORF">CCR82_15225</name>
</gene>
<evidence type="ECO:0000313" key="4">
    <source>
        <dbReference type="Proteomes" id="UP001296967"/>
    </source>
</evidence>
<feature type="domain" description="Chemotaxis phosphatase CheX-like" evidence="2">
    <location>
        <begin position="69"/>
        <end position="133"/>
    </location>
</feature>
<keyword evidence="1" id="KW-0145">Chemotaxis</keyword>
<dbReference type="AlphaFoldDB" id="A0AAJ0UHY0"/>
<organism evidence="3 4">
    <name type="scientific">Halochromatium salexigens</name>
    <name type="common">Chromatium salexigens</name>
    <dbReference type="NCBI Taxonomy" id="49447"/>
    <lineage>
        <taxon>Bacteria</taxon>
        <taxon>Pseudomonadati</taxon>
        <taxon>Pseudomonadota</taxon>
        <taxon>Gammaproteobacteria</taxon>
        <taxon>Chromatiales</taxon>
        <taxon>Chromatiaceae</taxon>
        <taxon>Halochromatium</taxon>
    </lineage>
</organism>
<evidence type="ECO:0000256" key="1">
    <source>
        <dbReference type="ARBA" id="ARBA00022500"/>
    </source>
</evidence>
<dbReference type="RefSeq" id="WP_201246672.1">
    <property type="nucleotide sequence ID" value="NZ_NHSF01000070.1"/>
</dbReference>
<keyword evidence="4" id="KW-1185">Reference proteome</keyword>
<dbReference type="InterPro" id="IPR028051">
    <property type="entry name" value="CheX-like_dom"/>
</dbReference>
<dbReference type="SUPFAM" id="SSF103039">
    <property type="entry name" value="CheC-like"/>
    <property type="match status" value="1"/>
</dbReference>
<protein>
    <recommendedName>
        <fullName evidence="2">Chemotaxis phosphatase CheX-like domain-containing protein</fullName>
    </recommendedName>
</protein>
<sequence>MERLDDDQLDCLRELINVASGKATARIADIMGAFATMRPPLIALIDTHSFHGILRDACAPSEGCYLARQVFRGDVSGEVIFLLDNTSAANIAAYLEAQLDGDSNDNHDDVLLELSNIVTAAMMRELGAQMEAHVTLGEPDLQHFSAIPLAEAPATAHFDYVVKIETLIDFAEQHIRGRIFILTHSQCFDWIRCSLNRVLDELPH</sequence>
<dbReference type="GO" id="GO:0006935">
    <property type="term" value="P:chemotaxis"/>
    <property type="evidence" value="ECO:0007669"/>
    <property type="project" value="UniProtKB-KW"/>
</dbReference>
<dbReference type="Gene3D" id="3.40.1550.10">
    <property type="entry name" value="CheC-like"/>
    <property type="match status" value="1"/>
</dbReference>
<comment type="caution">
    <text evidence="3">The sequence shown here is derived from an EMBL/GenBank/DDBJ whole genome shotgun (WGS) entry which is preliminary data.</text>
</comment>
<accession>A0AAJ0UHY0</accession>
<evidence type="ECO:0000259" key="2">
    <source>
        <dbReference type="Pfam" id="PF13690"/>
    </source>
</evidence>
<reference evidence="3" key="1">
    <citation type="submission" date="2017-05" db="EMBL/GenBank/DDBJ databases">
        <authorList>
            <person name="Imhoff J.F."/>
            <person name="Rahn T."/>
            <person name="Kuenzel S."/>
            <person name="Neulinger S.C."/>
        </authorList>
    </citation>
    <scope>NUCLEOTIDE SEQUENCE</scope>
    <source>
        <strain evidence="3">DSM 4395</strain>
    </source>
</reference>
<dbReference type="CDD" id="cd17910">
    <property type="entry name" value="CheC_ClassII"/>
    <property type="match status" value="1"/>
</dbReference>
<dbReference type="Pfam" id="PF13690">
    <property type="entry name" value="CheX"/>
    <property type="match status" value="1"/>
</dbReference>
<dbReference type="Proteomes" id="UP001296967">
    <property type="component" value="Unassembled WGS sequence"/>
</dbReference>
<dbReference type="InterPro" id="IPR028976">
    <property type="entry name" value="CheC-like_sf"/>
</dbReference>
<evidence type="ECO:0000313" key="3">
    <source>
        <dbReference type="EMBL" id="MBK5931841.1"/>
    </source>
</evidence>